<reference evidence="3 4" key="1">
    <citation type="submission" date="2014-12" db="EMBL/GenBank/DDBJ databases">
        <title>Comparative genomics of the lactic acid bacteria isolated from the honey bee gut.</title>
        <authorList>
            <person name="Ellegaard K.M."/>
            <person name="Tamarit D."/>
            <person name="Javelind E."/>
            <person name="Olofsson T."/>
            <person name="Andersson S.G."/>
            <person name="Vasquez A."/>
        </authorList>
    </citation>
    <scope>NUCLEOTIDE SEQUENCE [LARGE SCALE GENOMIC DNA]</scope>
    <source>
        <strain evidence="3 4">Bin2</strain>
    </source>
</reference>
<evidence type="ECO:0000313" key="3">
    <source>
        <dbReference type="EMBL" id="KJY51451.1"/>
    </source>
</evidence>
<feature type="transmembrane region" description="Helical" evidence="2">
    <location>
        <begin position="155"/>
        <end position="174"/>
    </location>
</feature>
<evidence type="ECO:0000256" key="2">
    <source>
        <dbReference type="SAM" id="Phobius"/>
    </source>
</evidence>
<dbReference type="AlphaFoldDB" id="A0A0F4L1K3"/>
<dbReference type="Proteomes" id="UP000033648">
    <property type="component" value="Unassembled WGS sequence"/>
</dbReference>
<dbReference type="PATRIC" id="fig|1684.4.peg.789"/>
<accession>A0A0F4L1K3</accession>
<feature type="transmembrane region" description="Helical" evidence="2">
    <location>
        <begin position="115"/>
        <end position="134"/>
    </location>
</feature>
<keyword evidence="2" id="KW-1133">Transmembrane helix</keyword>
<keyword evidence="2" id="KW-0472">Membrane</keyword>
<gene>
    <name evidence="3" type="ORF">JF69_07300</name>
</gene>
<feature type="transmembrane region" description="Helical" evidence="2">
    <location>
        <begin position="247"/>
        <end position="271"/>
    </location>
</feature>
<keyword evidence="2" id="KW-0812">Transmembrane</keyword>
<feature type="compositionally biased region" description="Basic and acidic residues" evidence="1">
    <location>
        <begin position="18"/>
        <end position="28"/>
    </location>
</feature>
<dbReference type="EMBL" id="JWME01000009">
    <property type="protein sequence ID" value="KJY51451.1"/>
    <property type="molecule type" value="Genomic_DNA"/>
</dbReference>
<protein>
    <submittedName>
        <fullName evidence="3">Uncharacterized protein</fullName>
    </submittedName>
</protein>
<name>A0A0F4L1K3_9BIFI</name>
<proteinExistence type="predicted"/>
<feature type="transmembrane region" description="Helical" evidence="2">
    <location>
        <begin position="84"/>
        <end position="103"/>
    </location>
</feature>
<evidence type="ECO:0000313" key="4">
    <source>
        <dbReference type="Proteomes" id="UP000033648"/>
    </source>
</evidence>
<dbReference type="OrthoDB" id="3228542at2"/>
<organism evidence="3 4">
    <name type="scientific">Bifidobacterium asteroides</name>
    <dbReference type="NCBI Taxonomy" id="1684"/>
    <lineage>
        <taxon>Bacteria</taxon>
        <taxon>Bacillati</taxon>
        <taxon>Actinomycetota</taxon>
        <taxon>Actinomycetes</taxon>
        <taxon>Bifidobacteriales</taxon>
        <taxon>Bifidobacteriaceae</taxon>
        <taxon>Bifidobacterium</taxon>
    </lineage>
</organism>
<evidence type="ECO:0000256" key="1">
    <source>
        <dbReference type="SAM" id="MobiDB-lite"/>
    </source>
</evidence>
<comment type="caution">
    <text evidence="3">The sequence shown here is derived from an EMBL/GenBank/DDBJ whole genome shotgun (WGS) entry which is preliminary data.</text>
</comment>
<sequence length="282" mass="30590">MTDRYKSTSPDSTGPVTEEYRGEVQEALREKEQNAQPAVPAFTSVMKAIHQKPSLVTDQPIPFMHRVRSCGPLVLAQFRLIPRYILLIEIAIAACSVLISNLMQGARYGSLGTHIFSNMLMLNMALTMILVFSIKDDRELMLSMPLGPQVVVASRLLLAFISNIVVGGAALLIVTAMNPGIRPLPVIVQTIAPITLLANIVALLCIWQCSWIALLLGVLAPLMRTLQNLRSSFFLPAWVNSVPTTTAAWAGTILLTLGLISAVILTAPLAWHTQLAGGDKNS</sequence>
<feature type="region of interest" description="Disordered" evidence="1">
    <location>
        <begin position="1"/>
        <end position="28"/>
    </location>
</feature>